<evidence type="ECO:0000259" key="3">
    <source>
        <dbReference type="Pfam" id="PF00534"/>
    </source>
</evidence>
<evidence type="ECO:0000256" key="1">
    <source>
        <dbReference type="ARBA" id="ARBA00022676"/>
    </source>
</evidence>
<dbReference type="PANTHER" id="PTHR12526">
    <property type="entry name" value="GLYCOSYLTRANSFERASE"/>
    <property type="match status" value="1"/>
</dbReference>
<keyword evidence="6" id="KW-1185">Reference proteome</keyword>
<keyword evidence="1" id="KW-0328">Glycosyltransferase</keyword>
<dbReference type="InterPro" id="IPR001296">
    <property type="entry name" value="Glyco_trans_1"/>
</dbReference>
<dbReference type="AlphaFoldDB" id="A0A1G9LDC2"/>
<dbReference type="Proteomes" id="UP000198510">
    <property type="component" value="Unassembled WGS sequence"/>
</dbReference>
<gene>
    <name evidence="5" type="ORF">SAMN05421823_10714</name>
</gene>
<sequence>MKNIKILFVGNDAGRTGAPIILLNFLKWLSEKNGFSLQLLLWNDGDLLEEYRAVCPTRVWNFKVQEYDNFAKRASLKSVGYVYDTAINKPRIKAWLKREKMDLIYVNTGATGPLIPLVKRYQPQAAVICHVHELEFILRFHCGHYFEAAKPYVDHFIAASTATAENLLVNHNVAQERLSVVYEFVKPIHLEATDIARHRNEIRKKLGIPSDAFVVGCSGVGGWRKGTDLFLPIAKQTLIQAGTSDIYFVWIGFDKASADMATIKFDAEKLQIEKHIRLLEKVSNPIDYYCAFDLFMLTSREDPFPLVCLEAAALSVPFICFEKSGGMPEFAEQGAGFLVPYLSINDMAAKIYSLKATPDMLHEAGRTAKAMVAEKYAGEKIGEQLLDTIKQFVEP</sequence>
<feature type="domain" description="Glycosyl transferase family 1" evidence="3">
    <location>
        <begin position="199"/>
        <end position="370"/>
    </location>
</feature>
<keyword evidence="2 5" id="KW-0808">Transferase</keyword>
<dbReference type="RefSeq" id="WP_089684215.1">
    <property type="nucleotide sequence ID" value="NZ_FNFO01000007.1"/>
</dbReference>
<dbReference type="OrthoDB" id="655095at2"/>
<dbReference type="Gene3D" id="3.40.50.2000">
    <property type="entry name" value="Glycogen Phosphorylase B"/>
    <property type="match status" value="2"/>
</dbReference>
<dbReference type="InterPro" id="IPR028098">
    <property type="entry name" value="Glyco_trans_4-like_N"/>
</dbReference>
<dbReference type="CDD" id="cd03801">
    <property type="entry name" value="GT4_PimA-like"/>
    <property type="match status" value="1"/>
</dbReference>
<reference evidence="5 6" key="1">
    <citation type="submission" date="2016-10" db="EMBL/GenBank/DDBJ databases">
        <authorList>
            <person name="de Groot N.N."/>
        </authorList>
    </citation>
    <scope>NUCLEOTIDE SEQUENCE [LARGE SCALE GENOMIC DNA]</scope>
    <source>
        <strain evidence="5 6">DSM 25186</strain>
    </source>
</reference>
<dbReference type="STRING" id="1075417.SAMN05421823_10714"/>
<evidence type="ECO:0000313" key="5">
    <source>
        <dbReference type="EMBL" id="SDL59952.1"/>
    </source>
</evidence>
<dbReference type="PANTHER" id="PTHR12526:SF629">
    <property type="entry name" value="TEICHURONIC ACID BIOSYNTHESIS GLYCOSYLTRANSFERASE TUAH-RELATED"/>
    <property type="match status" value="1"/>
</dbReference>
<dbReference type="SUPFAM" id="SSF53756">
    <property type="entry name" value="UDP-Glycosyltransferase/glycogen phosphorylase"/>
    <property type="match status" value="1"/>
</dbReference>
<proteinExistence type="predicted"/>
<name>A0A1G9LDC2_9BACT</name>
<dbReference type="GO" id="GO:0016757">
    <property type="term" value="F:glycosyltransferase activity"/>
    <property type="evidence" value="ECO:0007669"/>
    <property type="project" value="UniProtKB-KW"/>
</dbReference>
<dbReference type="EMBL" id="FNFO01000007">
    <property type="protein sequence ID" value="SDL59952.1"/>
    <property type="molecule type" value="Genomic_DNA"/>
</dbReference>
<protein>
    <submittedName>
        <fullName evidence="5">Glycosyltransferase involved in cell wall bisynthesis</fullName>
    </submittedName>
</protein>
<accession>A0A1G9LDC2</accession>
<evidence type="ECO:0000313" key="6">
    <source>
        <dbReference type="Proteomes" id="UP000198510"/>
    </source>
</evidence>
<organism evidence="5 6">
    <name type="scientific">Catalinimonas alkaloidigena</name>
    <dbReference type="NCBI Taxonomy" id="1075417"/>
    <lineage>
        <taxon>Bacteria</taxon>
        <taxon>Pseudomonadati</taxon>
        <taxon>Bacteroidota</taxon>
        <taxon>Cytophagia</taxon>
        <taxon>Cytophagales</taxon>
        <taxon>Catalimonadaceae</taxon>
        <taxon>Catalinimonas</taxon>
    </lineage>
</organism>
<evidence type="ECO:0000259" key="4">
    <source>
        <dbReference type="Pfam" id="PF13439"/>
    </source>
</evidence>
<evidence type="ECO:0000256" key="2">
    <source>
        <dbReference type="ARBA" id="ARBA00022679"/>
    </source>
</evidence>
<feature type="domain" description="Glycosyltransferase subfamily 4-like N-terminal" evidence="4">
    <location>
        <begin position="84"/>
        <end position="185"/>
    </location>
</feature>
<dbReference type="Pfam" id="PF13439">
    <property type="entry name" value="Glyco_transf_4"/>
    <property type="match status" value="1"/>
</dbReference>
<dbReference type="Pfam" id="PF00534">
    <property type="entry name" value="Glycos_transf_1"/>
    <property type="match status" value="1"/>
</dbReference>